<evidence type="ECO:0000256" key="2">
    <source>
        <dbReference type="ARBA" id="ARBA00006454"/>
    </source>
</evidence>
<dbReference type="PANTHER" id="PTHR11850">
    <property type="entry name" value="HOMEOBOX PROTEIN TRANSCRIPTION FACTORS"/>
    <property type="match status" value="1"/>
</dbReference>
<evidence type="ECO:0000256" key="1">
    <source>
        <dbReference type="ARBA" id="ARBA00004123"/>
    </source>
</evidence>
<dbReference type="AlphaFoldDB" id="A0AA88U7F8"/>
<dbReference type="InterPro" id="IPR001356">
    <property type="entry name" value="HD"/>
</dbReference>
<evidence type="ECO:0000256" key="4">
    <source>
        <dbReference type="ARBA" id="ARBA00023125"/>
    </source>
</evidence>
<dbReference type="GO" id="GO:0003677">
    <property type="term" value="F:DNA binding"/>
    <property type="evidence" value="ECO:0007669"/>
    <property type="project" value="UniProtKB-UniRule"/>
</dbReference>
<evidence type="ECO:0000256" key="6">
    <source>
        <dbReference type="ARBA" id="ARBA00023163"/>
    </source>
</evidence>
<dbReference type="SMART" id="SM00389">
    <property type="entry name" value="HOX"/>
    <property type="match status" value="1"/>
</dbReference>
<dbReference type="Pfam" id="PF07526">
    <property type="entry name" value="POX"/>
    <property type="match status" value="1"/>
</dbReference>
<protein>
    <recommendedName>
        <fullName evidence="9">Homeobox domain-containing protein</fullName>
    </recommendedName>
</protein>
<dbReference type="InterPro" id="IPR008422">
    <property type="entry name" value="KN_HD"/>
</dbReference>
<name>A0AA88U7F8_9ASTE</name>
<dbReference type="EMBL" id="JAVXUO010002582">
    <property type="protein sequence ID" value="KAK2971491.1"/>
    <property type="molecule type" value="Genomic_DNA"/>
</dbReference>
<dbReference type="InterPro" id="IPR009057">
    <property type="entry name" value="Homeodomain-like_sf"/>
</dbReference>
<comment type="subcellular location">
    <subcellularLocation>
        <location evidence="1 8">Nucleus</location>
    </subcellularLocation>
</comment>
<evidence type="ECO:0000256" key="5">
    <source>
        <dbReference type="ARBA" id="ARBA00023155"/>
    </source>
</evidence>
<keyword evidence="4 8" id="KW-0238">DNA-binding</keyword>
<evidence type="ECO:0000256" key="7">
    <source>
        <dbReference type="ARBA" id="ARBA00023242"/>
    </source>
</evidence>
<keyword evidence="3" id="KW-0805">Transcription regulation</keyword>
<dbReference type="InterPro" id="IPR006563">
    <property type="entry name" value="POX_dom"/>
</dbReference>
<keyword evidence="6" id="KW-0804">Transcription</keyword>
<keyword evidence="5 8" id="KW-0371">Homeobox</keyword>
<dbReference type="SMART" id="SM00574">
    <property type="entry name" value="POX"/>
    <property type="match status" value="1"/>
</dbReference>
<organism evidence="10 11">
    <name type="scientific">Escallonia rubra</name>
    <dbReference type="NCBI Taxonomy" id="112253"/>
    <lineage>
        <taxon>Eukaryota</taxon>
        <taxon>Viridiplantae</taxon>
        <taxon>Streptophyta</taxon>
        <taxon>Embryophyta</taxon>
        <taxon>Tracheophyta</taxon>
        <taxon>Spermatophyta</taxon>
        <taxon>Magnoliopsida</taxon>
        <taxon>eudicotyledons</taxon>
        <taxon>Gunneridae</taxon>
        <taxon>Pentapetalae</taxon>
        <taxon>asterids</taxon>
        <taxon>campanulids</taxon>
        <taxon>Escalloniales</taxon>
        <taxon>Escalloniaceae</taxon>
        <taxon>Escallonia</taxon>
    </lineage>
</organism>
<dbReference type="Pfam" id="PF05920">
    <property type="entry name" value="Homeobox_KN"/>
    <property type="match status" value="1"/>
</dbReference>
<gene>
    <name evidence="10" type="ORF">RJ640_020897</name>
</gene>
<evidence type="ECO:0000313" key="10">
    <source>
        <dbReference type="EMBL" id="KAK2971491.1"/>
    </source>
</evidence>
<dbReference type="GO" id="GO:0005634">
    <property type="term" value="C:nucleus"/>
    <property type="evidence" value="ECO:0007669"/>
    <property type="project" value="UniProtKB-SubCell"/>
</dbReference>
<keyword evidence="11" id="KW-1185">Reference proteome</keyword>
<dbReference type="InterPro" id="IPR050224">
    <property type="entry name" value="TALE_homeobox"/>
</dbReference>
<dbReference type="Proteomes" id="UP001187471">
    <property type="component" value="Unassembled WGS sequence"/>
</dbReference>
<sequence length="651" mass="72173">MATYNSSSSNQSDILATPYLSSQNIGPDHESSYLHENVMYLNEASRAASVSELLSRNSVSSQNCVKVPSVEARDEVVFIPSTSNPMSTQSNGSQLTVKPGVALQDSVIRESQIFSELTNTSLDAKQNMQYQELSLSLGMQIPSSIRLPSVQYHYADLGSSYLLSSDVPDSREHGLQSQNLRDAEYMSFDSAGGTRNTMKVGDFSNPQCLTDHDDLPSVSHLYELSRLSCTIFNCKYLKAAQELLDEVVNVHEALKQQKLDKRHNFHKLGQDISEETGLYNSRSVQPPTTGMSFDPNEFTINSSDELSPAERQDMQGKLKKLSSMLDEVDQRYKQYYHQMQSVESLFDMVAGSGAAKPYTALALQTISRQFRCLHDAISRQIRVNRQRLGEKDDTPNGLVLPRLRYVDKQLRPPRTLQQLGVARHSWRPQRGLPESSVSVLRAWLFEHFLHPYPKESEKIMLARQTGLSRSQVANWFINARVRLWKPMVEDMYKEEFGDSEVDCRASLVHSPKAATDGSWASEDGGDELQGSGTYIAADGGHVYNNPDFIPDARNGGSARLGFQNEAHGDDDNFDCKVMNLQGNRRPNGDDNQTGDASLTTAAAAYDISVGGFAVGNQMSLALGLQRGEKDPLPSSGGMQLRGDDLSFFCGA</sequence>
<proteinExistence type="inferred from homology"/>
<feature type="domain" description="Homeobox" evidence="9">
    <location>
        <begin position="423"/>
        <end position="486"/>
    </location>
</feature>
<accession>A0AA88U7F8</accession>
<dbReference type="CDD" id="cd00086">
    <property type="entry name" value="homeodomain"/>
    <property type="match status" value="1"/>
</dbReference>
<dbReference type="SUPFAM" id="SSF46689">
    <property type="entry name" value="Homeodomain-like"/>
    <property type="match status" value="1"/>
</dbReference>
<comment type="caution">
    <text evidence="10">The sequence shown here is derived from an EMBL/GenBank/DDBJ whole genome shotgun (WGS) entry which is preliminary data.</text>
</comment>
<evidence type="ECO:0000256" key="8">
    <source>
        <dbReference type="PROSITE-ProRule" id="PRU00108"/>
    </source>
</evidence>
<feature type="DNA-binding region" description="Homeobox" evidence="8">
    <location>
        <begin position="425"/>
        <end position="487"/>
    </location>
</feature>
<keyword evidence="7 8" id="KW-0539">Nucleus</keyword>
<evidence type="ECO:0000256" key="3">
    <source>
        <dbReference type="ARBA" id="ARBA00023015"/>
    </source>
</evidence>
<evidence type="ECO:0000313" key="11">
    <source>
        <dbReference type="Proteomes" id="UP001187471"/>
    </source>
</evidence>
<dbReference type="GO" id="GO:0006355">
    <property type="term" value="P:regulation of DNA-templated transcription"/>
    <property type="evidence" value="ECO:0007669"/>
    <property type="project" value="InterPro"/>
</dbReference>
<evidence type="ECO:0000259" key="9">
    <source>
        <dbReference type="PROSITE" id="PS50071"/>
    </source>
</evidence>
<dbReference type="PROSITE" id="PS50071">
    <property type="entry name" value="HOMEOBOX_2"/>
    <property type="match status" value="1"/>
</dbReference>
<reference evidence="10" key="1">
    <citation type="submission" date="2022-12" db="EMBL/GenBank/DDBJ databases">
        <title>Draft genome assemblies for two species of Escallonia (Escalloniales).</title>
        <authorList>
            <person name="Chanderbali A."/>
            <person name="Dervinis C."/>
            <person name="Anghel I."/>
            <person name="Soltis D."/>
            <person name="Soltis P."/>
            <person name="Zapata F."/>
        </authorList>
    </citation>
    <scope>NUCLEOTIDE SEQUENCE</scope>
    <source>
        <strain evidence="10">UCBG92.1500</strain>
        <tissue evidence="10">Leaf</tissue>
    </source>
</reference>
<comment type="similarity">
    <text evidence="2">Belongs to the TALE/BELL homeobox family.</text>
</comment>
<dbReference type="Gene3D" id="1.10.10.60">
    <property type="entry name" value="Homeodomain-like"/>
    <property type="match status" value="1"/>
</dbReference>